<protein>
    <submittedName>
        <fullName evidence="1">Uncharacterized protein</fullName>
    </submittedName>
</protein>
<evidence type="ECO:0000313" key="2">
    <source>
        <dbReference type="Proteomes" id="UP000652761"/>
    </source>
</evidence>
<gene>
    <name evidence="1" type="ORF">Taro_004667</name>
</gene>
<accession>A0A843TMY8</accession>
<comment type="caution">
    <text evidence="1">The sequence shown here is derived from an EMBL/GenBank/DDBJ whole genome shotgun (WGS) entry which is preliminary data.</text>
</comment>
<sequence>MVPGQFFTHQGQVFGFLSSGKTHSYVAKVTTKVCARIRPYQLSNMPLSAQKMPPIRHVLSLLEINNHNMTSPILRWLSNRKDLKDFGSAISSTNDMMDLRR</sequence>
<proteinExistence type="predicted"/>
<reference evidence="1" key="1">
    <citation type="submission" date="2017-07" db="EMBL/GenBank/DDBJ databases">
        <title>Taro Niue Genome Assembly and Annotation.</title>
        <authorList>
            <person name="Atibalentja N."/>
            <person name="Keating K."/>
            <person name="Fields C.J."/>
        </authorList>
    </citation>
    <scope>NUCLEOTIDE SEQUENCE</scope>
    <source>
        <strain evidence="1">Niue_2</strain>
        <tissue evidence="1">Leaf</tissue>
    </source>
</reference>
<name>A0A843TMY8_COLES</name>
<dbReference type="AlphaFoldDB" id="A0A843TMY8"/>
<evidence type="ECO:0000313" key="1">
    <source>
        <dbReference type="EMBL" id="MQL72331.1"/>
    </source>
</evidence>
<dbReference type="Proteomes" id="UP000652761">
    <property type="component" value="Unassembled WGS sequence"/>
</dbReference>
<organism evidence="1 2">
    <name type="scientific">Colocasia esculenta</name>
    <name type="common">Wild taro</name>
    <name type="synonym">Arum esculentum</name>
    <dbReference type="NCBI Taxonomy" id="4460"/>
    <lineage>
        <taxon>Eukaryota</taxon>
        <taxon>Viridiplantae</taxon>
        <taxon>Streptophyta</taxon>
        <taxon>Embryophyta</taxon>
        <taxon>Tracheophyta</taxon>
        <taxon>Spermatophyta</taxon>
        <taxon>Magnoliopsida</taxon>
        <taxon>Liliopsida</taxon>
        <taxon>Araceae</taxon>
        <taxon>Aroideae</taxon>
        <taxon>Colocasieae</taxon>
        <taxon>Colocasia</taxon>
    </lineage>
</organism>
<dbReference type="EMBL" id="NMUH01000126">
    <property type="protein sequence ID" value="MQL72331.1"/>
    <property type="molecule type" value="Genomic_DNA"/>
</dbReference>
<keyword evidence="2" id="KW-1185">Reference proteome</keyword>